<dbReference type="InterPro" id="IPR005325">
    <property type="entry name" value="DUF308_memb"/>
</dbReference>
<evidence type="ECO:0000313" key="2">
    <source>
        <dbReference type="EMBL" id="ABV91833.1"/>
    </source>
</evidence>
<dbReference type="AlphaFoldDB" id="A8LKJ0"/>
<feature type="transmembrane region" description="Helical" evidence="1">
    <location>
        <begin position="140"/>
        <end position="163"/>
    </location>
</feature>
<dbReference type="Pfam" id="PF03729">
    <property type="entry name" value="DUF308"/>
    <property type="match status" value="1"/>
</dbReference>
<dbReference type="KEGG" id="dsh:Dshi_0084"/>
<proteinExistence type="predicted"/>
<dbReference type="PANTHER" id="PTHR34989">
    <property type="entry name" value="PROTEIN HDED"/>
    <property type="match status" value="1"/>
</dbReference>
<sequence length="175" mass="18147">MKWALLGLLSLVCGVIVLGNTVLASIAVTGLTGALFLIAGGAQIVGGLGEEGFGSKAFSIGMGVLAAFLGLSFLFNPLQGAISLALLITILLAVSGGARIVFAWTMKQTQFFWPMLISGALSILLAAYIMANFATASVQLLGVLLGVELLFNGMGFVVLGFFLRSHPELAKPKKD</sequence>
<dbReference type="Proteomes" id="UP000006833">
    <property type="component" value="Chromosome"/>
</dbReference>
<gene>
    <name evidence="2" type="ordered locus">Dshi_0084</name>
</gene>
<accession>A8LKJ0</accession>
<keyword evidence="3" id="KW-1185">Reference proteome</keyword>
<feature type="transmembrane region" description="Helical" evidence="1">
    <location>
        <begin position="81"/>
        <end position="104"/>
    </location>
</feature>
<keyword evidence="1" id="KW-0812">Transmembrane</keyword>
<keyword evidence="1" id="KW-0472">Membrane</keyword>
<dbReference type="eggNOG" id="COG3247">
    <property type="taxonomic scope" value="Bacteria"/>
</dbReference>
<feature type="transmembrane region" description="Helical" evidence="1">
    <location>
        <begin position="111"/>
        <end position="134"/>
    </location>
</feature>
<dbReference type="STRING" id="398580.Dshi_0084"/>
<dbReference type="GO" id="GO:0005886">
    <property type="term" value="C:plasma membrane"/>
    <property type="evidence" value="ECO:0007669"/>
    <property type="project" value="TreeGrafter"/>
</dbReference>
<keyword evidence="1" id="KW-1133">Transmembrane helix</keyword>
<dbReference type="InterPro" id="IPR052712">
    <property type="entry name" value="Acid_resist_chaperone_HdeD"/>
</dbReference>
<evidence type="ECO:0000256" key="1">
    <source>
        <dbReference type="SAM" id="Phobius"/>
    </source>
</evidence>
<protein>
    <recommendedName>
        <fullName evidence="4">Acid-resistance membrane protein</fullName>
    </recommendedName>
</protein>
<dbReference type="EMBL" id="CP000830">
    <property type="protein sequence ID" value="ABV91833.1"/>
    <property type="molecule type" value="Genomic_DNA"/>
</dbReference>
<evidence type="ECO:0008006" key="4">
    <source>
        <dbReference type="Google" id="ProtNLM"/>
    </source>
</evidence>
<organism evidence="2 3">
    <name type="scientific">Dinoroseobacter shibae (strain DSM 16493 / NCIMB 14021 / DFL 12)</name>
    <dbReference type="NCBI Taxonomy" id="398580"/>
    <lineage>
        <taxon>Bacteria</taxon>
        <taxon>Pseudomonadati</taxon>
        <taxon>Pseudomonadota</taxon>
        <taxon>Alphaproteobacteria</taxon>
        <taxon>Rhodobacterales</taxon>
        <taxon>Roseobacteraceae</taxon>
        <taxon>Dinoroseobacter</taxon>
    </lineage>
</organism>
<feature type="transmembrane region" description="Helical" evidence="1">
    <location>
        <begin position="57"/>
        <end position="75"/>
    </location>
</feature>
<dbReference type="HOGENOM" id="CLU_091585_2_2_5"/>
<dbReference type="PANTHER" id="PTHR34989:SF1">
    <property type="entry name" value="PROTEIN HDED"/>
    <property type="match status" value="1"/>
</dbReference>
<reference evidence="3" key="1">
    <citation type="journal article" date="2010" name="ISME J.">
        <title>The complete genome sequence of the algal symbiont Dinoroseobacter shibae: a hitchhiker's guide to life in the sea.</title>
        <authorList>
            <person name="Wagner-Dobler I."/>
            <person name="Ballhausen B."/>
            <person name="Berger M."/>
            <person name="Brinkhoff T."/>
            <person name="Buchholz I."/>
            <person name="Bunk B."/>
            <person name="Cypionka H."/>
            <person name="Daniel R."/>
            <person name="Drepper T."/>
            <person name="Gerdts G."/>
            <person name="Hahnke S."/>
            <person name="Han C."/>
            <person name="Jahn D."/>
            <person name="Kalhoefer D."/>
            <person name="Kiss H."/>
            <person name="Klenk H.P."/>
            <person name="Kyrpides N."/>
            <person name="Liebl W."/>
            <person name="Liesegang H."/>
            <person name="Meincke L."/>
            <person name="Pati A."/>
            <person name="Petersen J."/>
            <person name="Piekarski T."/>
            <person name="Pommerenke C."/>
            <person name="Pradella S."/>
            <person name="Pukall R."/>
            <person name="Rabus R."/>
            <person name="Stackebrandt E."/>
            <person name="Thole S."/>
            <person name="Thompson L."/>
            <person name="Tielen P."/>
            <person name="Tomasch J."/>
            <person name="von Jan M."/>
            <person name="Wanphrut N."/>
            <person name="Wichels A."/>
            <person name="Zech H."/>
            <person name="Simon M."/>
        </authorList>
    </citation>
    <scope>NUCLEOTIDE SEQUENCE [LARGE SCALE GENOMIC DNA]</scope>
    <source>
        <strain evidence="3">DSM 16493 / NCIMB 14021 / DFL 12</strain>
    </source>
</reference>
<evidence type="ECO:0000313" key="3">
    <source>
        <dbReference type="Proteomes" id="UP000006833"/>
    </source>
</evidence>
<name>A8LKJ0_DINSH</name>